<name>A0A3G5A284_9VIRU</name>
<accession>A0A3G5A284</accession>
<dbReference type="GO" id="GO:0004386">
    <property type="term" value="F:helicase activity"/>
    <property type="evidence" value="ECO:0007669"/>
    <property type="project" value="UniProtKB-KW"/>
</dbReference>
<gene>
    <name evidence="1" type="ORF">Harvfovirus28_2</name>
</gene>
<keyword evidence="1" id="KW-0378">Hydrolase</keyword>
<keyword evidence="1" id="KW-0067">ATP-binding</keyword>
<dbReference type="GO" id="GO:0004527">
    <property type="term" value="F:exonuclease activity"/>
    <property type="evidence" value="ECO:0007669"/>
    <property type="project" value="UniProtKB-KW"/>
</dbReference>
<organism evidence="1">
    <name type="scientific">Harvfovirus sp</name>
    <dbReference type="NCBI Taxonomy" id="2487768"/>
    <lineage>
        <taxon>Viruses</taxon>
        <taxon>Varidnaviria</taxon>
        <taxon>Bamfordvirae</taxon>
        <taxon>Nucleocytoviricota</taxon>
        <taxon>Megaviricetes</taxon>
        <taxon>Imitervirales</taxon>
        <taxon>Mimiviridae</taxon>
        <taxon>Klosneuvirinae</taxon>
    </lineage>
</organism>
<dbReference type="EMBL" id="MK072270">
    <property type="protein sequence ID" value="AYV81337.1"/>
    <property type="molecule type" value="Genomic_DNA"/>
</dbReference>
<protein>
    <submittedName>
        <fullName evidence="1">Putative helicase/exonuclease</fullName>
    </submittedName>
</protein>
<evidence type="ECO:0000313" key="1">
    <source>
        <dbReference type="EMBL" id="AYV81337.1"/>
    </source>
</evidence>
<reference evidence="1" key="1">
    <citation type="submission" date="2018-10" db="EMBL/GenBank/DDBJ databases">
        <title>Hidden diversity of soil giant viruses.</title>
        <authorList>
            <person name="Schulz F."/>
            <person name="Alteio L."/>
            <person name="Goudeau D."/>
            <person name="Ryan E.M."/>
            <person name="Malmstrom R.R."/>
            <person name="Blanchard J."/>
            <person name="Woyke T."/>
        </authorList>
    </citation>
    <scope>NUCLEOTIDE SEQUENCE</scope>
    <source>
        <strain evidence="1">HAV1</strain>
    </source>
</reference>
<keyword evidence="1" id="KW-0269">Exonuclease</keyword>
<keyword evidence="1" id="KW-0547">Nucleotide-binding</keyword>
<keyword evidence="1" id="KW-0540">Nuclease</keyword>
<sequence length="293" mass="34416">MTIYNELMKAREKSEKCDVYMFGESTDVEPEEYDLDKININSLSPSQLLFVANSYCSFRSGYIYKMVQIKTYDWLEKDNLMKCVGRLGKIISADAVFEKRLEIFGEKELYNRNLIGNVDCIDGSNVYEFKCVHELDAEHYIQLAIYYYMHEMKGDHKKKYIDKFVLGERTREKLAMKEDRVIFKGGDGERVSGVVTRVCKNKSVSVKVNGKVVRTQQGKIVENLTIDAAMVDIDKKFTFRYYLYNILNNEMFEIRSTLPRLKQMIEMLVFNKYMVDTRVDDATFLKLMREKLN</sequence>
<proteinExistence type="predicted"/>
<keyword evidence="1" id="KW-0347">Helicase</keyword>